<gene>
    <name evidence="5" type="ORF">MSIBF_A1530025</name>
</gene>
<dbReference type="EMBL" id="CCXY01000061">
    <property type="protein sequence ID" value="CEG11594.1"/>
    <property type="molecule type" value="Genomic_DNA"/>
</dbReference>
<dbReference type="Gene3D" id="3.30.420.80">
    <property type="entry name" value="Ribosomal protein S11"/>
    <property type="match status" value="1"/>
</dbReference>
<evidence type="ECO:0000256" key="3">
    <source>
        <dbReference type="ARBA" id="ARBA00023274"/>
    </source>
</evidence>
<evidence type="ECO:0000256" key="1">
    <source>
        <dbReference type="ARBA" id="ARBA00006194"/>
    </source>
</evidence>
<evidence type="ECO:0000256" key="2">
    <source>
        <dbReference type="ARBA" id="ARBA00022980"/>
    </source>
</evidence>
<dbReference type="HAMAP" id="MF_01310">
    <property type="entry name" value="Ribosomal_uS11"/>
    <property type="match status" value="1"/>
</dbReference>
<dbReference type="InterPro" id="IPR001971">
    <property type="entry name" value="Ribosomal_uS11"/>
</dbReference>
<dbReference type="PANTHER" id="PTHR11759">
    <property type="entry name" value="40S RIBOSOMAL PROTEIN S14/30S RIBOSOMAL PROTEIN S11"/>
    <property type="match status" value="1"/>
</dbReference>
<sequence length="203" mass="21960">MSENINKDKEINVNTENPANSLSAEQTAKEQITKENEKNTGNVSASAQTATDETKTKVTEEVKPSEKKIEMIGGVEKKGLWGVLHIYSSPNNAIYQVTDLSNSETIVTKYGKQMVTADKDKPTPYAAMKAMGKIVEILREKGIAGVDVVVRGPGGHTGPWFPGKAAQAAIKQLVRLNFPIGKISDNTPIAHGGCTPKKTKRKK</sequence>
<protein>
    <submittedName>
        <fullName evidence="5">30S ribosomal protein S11 (Modular protein)</fullName>
    </submittedName>
</protein>
<reference evidence="5" key="1">
    <citation type="submission" date="2014-09" db="EMBL/GenBank/DDBJ databases">
        <authorList>
            <person name="Probst J Alexander"/>
        </authorList>
    </citation>
    <scope>NUCLEOTIDE SEQUENCE</scope>
</reference>
<dbReference type="Pfam" id="PF00411">
    <property type="entry name" value="Ribosomal_S11"/>
    <property type="match status" value="1"/>
</dbReference>
<comment type="similarity">
    <text evidence="1">Belongs to the universal ribosomal protein uS11 family.</text>
</comment>
<dbReference type="SUPFAM" id="SSF53137">
    <property type="entry name" value="Translational machinery components"/>
    <property type="match status" value="1"/>
</dbReference>
<feature type="compositionally biased region" description="Basic and acidic residues" evidence="4">
    <location>
        <begin position="52"/>
        <end position="63"/>
    </location>
</feature>
<feature type="compositionally biased region" description="Basic and acidic residues" evidence="4">
    <location>
        <begin position="27"/>
        <end position="38"/>
    </location>
</feature>
<organism evidence="5">
    <name type="scientific">groundwater metagenome</name>
    <dbReference type="NCBI Taxonomy" id="717931"/>
    <lineage>
        <taxon>unclassified sequences</taxon>
        <taxon>metagenomes</taxon>
        <taxon>ecological metagenomes</taxon>
    </lineage>
</organism>
<proteinExistence type="inferred from homology"/>
<accession>A0A098E7U2</accession>
<evidence type="ECO:0000313" key="5">
    <source>
        <dbReference type="EMBL" id="CEG11594.1"/>
    </source>
</evidence>
<dbReference type="GO" id="GO:0005840">
    <property type="term" value="C:ribosome"/>
    <property type="evidence" value="ECO:0007669"/>
    <property type="project" value="UniProtKB-KW"/>
</dbReference>
<feature type="compositionally biased region" description="Polar residues" evidence="4">
    <location>
        <begin position="12"/>
        <end position="26"/>
    </location>
</feature>
<keyword evidence="2 5" id="KW-0689">Ribosomal protein</keyword>
<keyword evidence="3" id="KW-0687">Ribonucleoprotein</keyword>
<feature type="compositionally biased region" description="Basic and acidic residues" evidence="4">
    <location>
        <begin position="1"/>
        <end position="11"/>
    </location>
</feature>
<dbReference type="GO" id="GO:0006412">
    <property type="term" value="P:translation"/>
    <property type="evidence" value="ECO:0007669"/>
    <property type="project" value="InterPro"/>
</dbReference>
<dbReference type="InterPro" id="IPR036967">
    <property type="entry name" value="Ribosomal_uS11_sf"/>
</dbReference>
<feature type="region of interest" description="Disordered" evidence="4">
    <location>
        <begin position="1"/>
        <end position="63"/>
    </location>
</feature>
<evidence type="ECO:0000256" key="4">
    <source>
        <dbReference type="SAM" id="MobiDB-lite"/>
    </source>
</evidence>
<dbReference type="GO" id="GO:1990904">
    <property type="term" value="C:ribonucleoprotein complex"/>
    <property type="evidence" value="ECO:0007669"/>
    <property type="project" value="UniProtKB-KW"/>
</dbReference>
<dbReference type="AlphaFoldDB" id="A0A098E7U2"/>
<feature type="compositionally biased region" description="Polar residues" evidence="4">
    <location>
        <begin position="39"/>
        <end position="48"/>
    </location>
</feature>
<dbReference type="GO" id="GO:0003735">
    <property type="term" value="F:structural constituent of ribosome"/>
    <property type="evidence" value="ECO:0007669"/>
    <property type="project" value="InterPro"/>
</dbReference>
<name>A0A098E7U2_9ZZZZ</name>